<evidence type="ECO:0000313" key="2">
    <source>
        <dbReference type="EMBL" id="MBT2987919.1"/>
    </source>
</evidence>
<dbReference type="SUPFAM" id="SSF109604">
    <property type="entry name" value="HD-domain/PDEase-like"/>
    <property type="match status" value="1"/>
</dbReference>
<proteinExistence type="predicted"/>
<gene>
    <name evidence="2" type="ORF">KME65_03055</name>
</gene>
<reference evidence="2 3" key="1">
    <citation type="submission" date="2021-05" db="EMBL/GenBank/DDBJ databases">
        <title>Genetic and Functional Diversity in Clade A Lucinid endosymbionts from the Bahamas.</title>
        <authorList>
            <person name="Giani N.M."/>
            <person name="Engel A.S."/>
            <person name="Campbell B.J."/>
        </authorList>
    </citation>
    <scope>NUCLEOTIDE SEQUENCE [LARGE SCALE GENOMIC DNA]</scope>
    <source>
        <strain evidence="2">LUC16012Gg_MoonRockCtena</strain>
    </source>
</reference>
<dbReference type="InterPro" id="IPR052340">
    <property type="entry name" value="RNase_Y/CdgJ"/>
</dbReference>
<evidence type="ECO:0000313" key="3">
    <source>
        <dbReference type="Proteomes" id="UP000770889"/>
    </source>
</evidence>
<dbReference type="AlphaFoldDB" id="A0A944QTG9"/>
<dbReference type="InterPro" id="IPR013976">
    <property type="entry name" value="HDOD"/>
</dbReference>
<dbReference type="Proteomes" id="UP000770889">
    <property type="component" value="Unassembled WGS sequence"/>
</dbReference>
<feature type="domain" description="HDOD" evidence="1">
    <location>
        <begin position="17"/>
        <end position="217"/>
    </location>
</feature>
<dbReference type="PROSITE" id="PS51833">
    <property type="entry name" value="HDOD"/>
    <property type="match status" value="1"/>
</dbReference>
<dbReference type="Gene3D" id="1.10.3210.10">
    <property type="entry name" value="Hypothetical protein af1432"/>
    <property type="match status" value="1"/>
</dbReference>
<evidence type="ECO:0000259" key="1">
    <source>
        <dbReference type="PROSITE" id="PS51833"/>
    </source>
</evidence>
<dbReference type="PANTHER" id="PTHR33525">
    <property type="match status" value="1"/>
</dbReference>
<dbReference type="Pfam" id="PF08668">
    <property type="entry name" value="HDOD"/>
    <property type="match status" value="1"/>
</dbReference>
<comment type="caution">
    <text evidence="2">The sequence shown here is derived from an EMBL/GenBank/DDBJ whole genome shotgun (WGS) entry which is preliminary data.</text>
</comment>
<dbReference type="EMBL" id="JAHHGM010000002">
    <property type="protein sequence ID" value="MBT2987919.1"/>
    <property type="molecule type" value="Genomic_DNA"/>
</dbReference>
<accession>A0A944QTG9</accession>
<protein>
    <submittedName>
        <fullName evidence="2">HDOD domain-containing protein</fullName>
    </submittedName>
</protein>
<sequence>MHSTNQAKHRVRKLQYLPPLSATASRLLAMVGDDRFSLEDLALVINQDPGLSARILGLANSAYFGQKNPILTVEDAIIRVLGLNMVKSLAFSIAVSGVFEVSACRSFDLHEYWRQSLSIAMLSRQISLAVESETPPDADGVYLAGLLFDIGVLVLVHEFPEEYARVLAVSKQQPERTRQQLEMEMIGMDHRQAGAWLGHRWHLPDRIVHIITQSAVETAVSDRDCEANLVGGVADWIKRPLLGVSETDQDLPGLGGSCGLSNERLEAIRDDFMEKQEEIRVIASMLAK</sequence>
<dbReference type="PANTHER" id="PTHR33525:SF3">
    <property type="entry name" value="RIBONUCLEASE Y"/>
    <property type="match status" value="1"/>
</dbReference>
<organism evidence="2 3">
    <name type="scientific">Candidatus Thiodiazotropha taylori</name>
    <dbReference type="NCBI Taxonomy" id="2792791"/>
    <lineage>
        <taxon>Bacteria</taxon>
        <taxon>Pseudomonadati</taxon>
        <taxon>Pseudomonadota</taxon>
        <taxon>Gammaproteobacteria</taxon>
        <taxon>Chromatiales</taxon>
        <taxon>Sedimenticolaceae</taxon>
        <taxon>Candidatus Thiodiazotropha</taxon>
    </lineage>
</organism>
<name>A0A944QTG9_9GAMM</name>